<keyword evidence="2" id="KW-1003">Cell membrane</keyword>
<feature type="transmembrane region" description="Helical" evidence="6">
    <location>
        <begin position="141"/>
        <end position="160"/>
    </location>
</feature>
<protein>
    <submittedName>
        <fullName evidence="8">TadC protein</fullName>
    </submittedName>
</protein>
<dbReference type="PANTHER" id="PTHR35007">
    <property type="entry name" value="INTEGRAL MEMBRANE PROTEIN-RELATED"/>
    <property type="match status" value="1"/>
</dbReference>
<dbReference type="Proteomes" id="UP000241222">
    <property type="component" value="Unassembled WGS sequence"/>
</dbReference>
<organism evidence="8 9">
    <name type="scientific">Photobacterium lutimaris</name>
    <dbReference type="NCBI Taxonomy" id="388278"/>
    <lineage>
        <taxon>Bacteria</taxon>
        <taxon>Pseudomonadati</taxon>
        <taxon>Pseudomonadota</taxon>
        <taxon>Gammaproteobacteria</taxon>
        <taxon>Vibrionales</taxon>
        <taxon>Vibrionaceae</taxon>
        <taxon>Photobacterium</taxon>
    </lineage>
</organism>
<dbReference type="EMBL" id="PYMH01000001">
    <property type="protein sequence ID" value="PSU35989.1"/>
    <property type="molecule type" value="Genomic_DNA"/>
</dbReference>
<evidence type="ECO:0000256" key="6">
    <source>
        <dbReference type="SAM" id="Phobius"/>
    </source>
</evidence>
<keyword evidence="5 6" id="KW-0472">Membrane</keyword>
<gene>
    <name evidence="8" type="ORF">C9I99_02960</name>
</gene>
<evidence type="ECO:0000313" key="8">
    <source>
        <dbReference type="EMBL" id="PSU35989.1"/>
    </source>
</evidence>
<accession>A0A2T3J3X2</accession>
<sequence length="321" mass="35240">MDYIISVLSTYFDNADLTKWIVLGFAFLSAVAFTASIGILIYNLSNPLKQRLHTISGPDHAHRQSSGHKKIDKTLESIEKYVTPKSKTEQINTKQLLMHAGFEKTSALTSYYAIKIILTLIALICAVIATNFFPELTSQKVVVYTLLAVGTASFIPNIVLSKLAERRTKALRNAFPDALDLLVVASEAGLGFQAALNRVAKEIDSISPELSQELQLVCQKARIGISIPVGLNQFIERTGLSELQGLVSIITQSVKLGSSMGDTLREYAVEFRDRRMQKAEEEAAKIGTKMIFPLVTCIWPGFFAVAVGPAIVKVLDMFAGR</sequence>
<evidence type="ECO:0000259" key="7">
    <source>
        <dbReference type="Pfam" id="PF00482"/>
    </source>
</evidence>
<feature type="domain" description="Type II secretion system protein GspF" evidence="7">
    <location>
        <begin position="179"/>
        <end position="307"/>
    </location>
</feature>
<evidence type="ECO:0000256" key="3">
    <source>
        <dbReference type="ARBA" id="ARBA00022692"/>
    </source>
</evidence>
<dbReference type="GO" id="GO:0005886">
    <property type="term" value="C:plasma membrane"/>
    <property type="evidence" value="ECO:0007669"/>
    <property type="project" value="UniProtKB-SubCell"/>
</dbReference>
<evidence type="ECO:0000256" key="1">
    <source>
        <dbReference type="ARBA" id="ARBA00004651"/>
    </source>
</evidence>
<comment type="caution">
    <text evidence="8">The sequence shown here is derived from an EMBL/GenBank/DDBJ whole genome shotgun (WGS) entry which is preliminary data.</text>
</comment>
<evidence type="ECO:0000256" key="2">
    <source>
        <dbReference type="ARBA" id="ARBA00022475"/>
    </source>
</evidence>
<comment type="subcellular location">
    <subcellularLocation>
        <location evidence="1">Cell membrane</location>
        <topology evidence="1">Multi-pass membrane protein</topology>
    </subcellularLocation>
</comment>
<dbReference type="OrthoDB" id="9810662at2"/>
<dbReference type="InterPro" id="IPR018076">
    <property type="entry name" value="T2SS_GspF_dom"/>
</dbReference>
<keyword evidence="9" id="KW-1185">Reference proteome</keyword>
<name>A0A2T3J3X2_9GAMM</name>
<keyword evidence="3 6" id="KW-0812">Transmembrane</keyword>
<proteinExistence type="predicted"/>
<evidence type="ECO:0000313" key="9">
    <source>
        <dbReference type="Proteomes" id="UP000241222"/>
    </source>
</evidence>
<dbReference type="AlphaFoldDB" id="A0A2T3J3X2"/>
<dbReference type="RefSeq" id="WP_107347343.1">
    <property type="nucleotide sequence ID" value="NZ_PYMH01000001.1"/>
</dbReference>
<evidence type="ECO:0000256" key="4">
    <source>
        <dbReference type="ARBA" id="ARBA00022989"/>
    </source>
</evidence>
<evidence type="ECO:0000256" key="5">
    <source>
        <dbReference type="ARBA" id="ARBA00023136"/>
    </source>
</evidence>
<feature type="transmembrane region" description="Helical" evidence="6">
    <location>
        <begin position="291"/>
        <end position="312"/>
    </location>
</feature>
<feature type="transmembrane region" description="Helical" evidence="6">
    <location>
        <begin position="112"/>
        <end position="129"/>
    </location>
</feature>
<reference evidence="8 9" key="1">
    <citation type="submission" date="2018-03" db="EMBL/GenBank/DDBJ databases">
        <title>Whole genome sequencing of Histamine producing bacteria.</title>
        <authorList>
            <person name="Butler K."/>
        </authorList>
    </citation>
    <scope>NUCLEOTIDE SEQUENCE [LARGE SCALE GENOMIC DNA]</scope>
    <source>
        <strain evidence="8 9">JCM 13586</strain>
    </source>
</reference>
<feature type="transmembrane region" description="Helical" evidence="6">
    <location>
        <begin position="20"/>
        <end position="42"/>
    </location>
</feature>
<keyword evidence="4 6" id="KW-1133">Transmembrane helix</keyword>
<dbReference type="Pfam" id="PF00482">
    <property type="entry name" value="T2SSF"/>
    <property type="match status" value="1"/>
</dbReference>
<dbReference type="PANTHER" id="PTHR35007:SF2">
    <property type="entry name" value="PILUS ASSEMBLE PROTEIN"/>
    <property type="match status" value="1"/>
</dbReference>